<dbReference type="EMBL" id="FNLC01000001">
    <property type="protein sequence ID" value="SDQ35834.1"/>
    <property type="molecule type" value="Genomic_DNA"/>
</dbReference>
<evidence type="ECO:0000313" key="2">
    <source>
        <dbReference type="EMBL" id="SDQ35834.1"/>
    </source>
</evidence>
<gene>
    <name evidence="2" type="ORF">SAMN04489842_0601</name>
</gene>
<keyword evidence="3" id="KW-1185">Reference proteome</keyword>
<dbReference type="InterPro" id="IPR036249">
    <property type="entry name" value="Thioredoxin-like_sf"/>
</dbReference>
<dbReference type="PROSITE" id="PS51257">
    <property type="entry name" value="PROKAR_LIPOPROTEIN"/>
    <property type="match status" value="1"/>
</dbReference>
<dbReference type="AlphaFoldDB" id="A0A1H1A873"/>
<dbReference type="Proteomes" id="UP000198848">
    <property type="component" value="Unassembled WGS sequence"/>
</dbReference>
<proteinExistence type="predicted"/>
<dbReference type="SUPFAM" id="SSF52833">
    <property type="entry name" value="Thioredoxin-like"/>
    <property type="match status" value="1"/>
</dbReference>
<evidence type="ECO:0000256" key="1">
    <source>
        <dbReference type="SAM" id="MobiDB-lite"/>
    </source>
</evidence>
<dbReference type="Gene3D" id="3.40.30.10">
    <property type="entry name" value="Glutaredoxin"/>
    <property type="match status" value="1"/>
</dbReference>
<sequence>MNRRELVSVVGGLVASTGCLDRATTDESDGDDGRPDSDEAIGAATEPPFEVHTVDAPGSDAGTITVPPSEPVAVVNFTRTRCPTSSGLLETVDAARQQLADEYDVGEDGTVRFLSVTDGTQGPNPTDDELADWWREHDGEWTIGTDEAGALNDYYDVVGFPTTVVIDDEGEVHWRERGTVGDGTIVSNVERALEESAGDDS</sequence>
<organism evidence="2 3">
    <name type="scientific">Natronobacterium texcoconense</name>
    <dbReference type="NCBI Taxonomy" id="1095778"/>
    <lineage>
        <taxon>Archaea</taxon>
        <taxon>Methanobacteriati</taxon>
        <taxon>Methanobacteriota</taxon>
        <taxon>Stenosarchaea group</taxon>
        <taxon>Halobacteria</taxon>
        <taxon>Halobacteriales</taxon>
        <taxon>Natrialbaceae</taxon>
        <taxon>Natronobacterium</taxon>
    </lineage>
</organism>
<dbReference type="RefSeq" id="WP_090377126.1">
    <property type="nucleotide sequence ID" value="NZ_FNLC01000001.1"/>
</dbReference>
<dbReference type="OrthoDB" id="115386at2157"/>
<reference evidence="3" key="1">
    <citation type="submission" date="2016-10" db="EMBL/GenBank/DDBJ databases">
        <authorList>
            <person name="Varghese N."/>
            <person name="Submissions S."/>
        </authorList>
    </citation>
    <scope>NUCLEOTIDE SEQUENCE [LARGE SCALE GENOMIC DNA]</scope>
    <source>
        <strain evidence="3">DSM 24767</strain>
    </source>
</reference>
<accession>A0A1H1A873</accession>
<name>A0A1H1A873_NATTX</name>
<evidence type="ECO:0000313" key="3">
    <source>
        <dbReference type="Proteomes" id="UP000198848"/>
    </source>
</evidence>
<feature type="region of interest" description="Disordered" evidence="1">
    <location>
        <begin position="19"/>
        <end position="67"/>
    </location>
</feature>
<protein>
    <submittedName>
        <fullName evidence="2">Redoxin</fullName>
    </submittedName>
</protein>